<dbReference type="VEuPathDB" id="FungiDB:CPSG_09016"/>
<keyword evidence="4" id="KW-1185">Reference proteome</keyword>
<feature type="compositionally biased region" description="Low complexity" evidence="1">
    <location>
        <begin position="377"/>
        <end position="396"/>
    </location>
</feature>
<evidence type="ECO:0000313" key="4">
    <source>
        <dbReference type="Proteomes" id="UP000002497"/>
    </source>
</evidence>
<proteinExistence type="predicted"/>
<dbReference type="OrthoDB" id="4065319at2759"/>
<reference evidence="4" key="2">
    <citation type="submission" date="2010-03" db="EMBL/GenBank/DDBJ databases">
        <title>The genome sequence of Coccidioides posadasii strain Silveira.</title>
        <authorList>
            <consortium name="The Broad Institute Genome Sequencing Center for Infectious Disease"/>
            <person name="Neafsey D."/>
            <person name="Orbach M."/>
            <person name="Henn M.R."/>
            <person name="Cole G.T."/>
            <person name="Galgiani J."/>
            <person name="Gardner M.J."/>
            <person name="Kirkland T.N."/>
            <person name="Taylor J.W."/>
            <person name="Young S.K."/>
            <person name="Zeng Q."/>
            <person name="Koehrsen M."/>
            <person name="Alvarado L."/>
            <person name="Berlin A."/>
            <person name="Borenstein D."/>
            <person name="Chapman S.B."/>
            <person name="Chen Z."/>
            <person name="Engels R."/>
            <person name="Freedman E."/>
            <person name="Gellesch M."/>
            <person name="Goldberg J."/>
            <person name="Griggs A."/>
            <person name="Gujja S."/>
            <person name="Heilman E."/>
            <person name="Heiman D."/>
            <person name="Howarth C."/>
            <person name="Jen D."/>
            <person name="Larson L."/>
            <person name="Mehta T."/>
            <person name="Neiman D."/>
            <person name="Park D."/>
            <person name="Pearson M."/>
            <person name="Richards J."/>
            <person name="Roberts A."/>
            <person name="Saif S."/>
            <person name="Shea T."/>
            <person name="Shenoy N."/>
            <person name="Sisk P."/>
            <person name="Stolte C."/>
            <person name="Sykes S."/>
            <person name="Walk T."/>
            <person name="White J."/>
            <person name="Yandava C."/>
            <person name="Haas B."/>
            <person name="Nusbaum C."/>
            <person name="Birren B."/>
        </authorList>
    </citation>
    <scope>NUCLEOTIDE SEQUENCE [LARGE SCALE GENOMIC DNA]</scope>
    <source>
        <strain evidence="4">RMSCC 757 / Silveira</strain>
    </source>
</reference>
<organism evidence="4">
    <name type="scientific">Coccidioides posadasii (strain RMSCC 757 / Silveira)</name>
    <name type="common">Valley fever fungus</name>
    <dbReference type="NCBI Taxonomy" id="443226"/>
    <lineage>
        <taxon>Eukaryota</taxon>
        <taxon>Fungi</taxon>
        <taxon>Dikarya</taxon>
        <taxon>Ascomycota</taxon>
        <taxon>Pezizomycotina</taxon>
        <taxon>Eurotiomycetes</taxon>
        <taxon>Eurotiomycetidae</taxon>
        <taxon>Onygenales</taxon>
        <taxon>Onygenaceae</taxon>
        <taxon>Coccidioides</taxon>
    </lineage>
</organism>
<dbReference type="OMA" id="ANAPYMQ"/>
<dbReference type="Proteomes" id="UP000002497">
    <property type="component" value="Unassembled WGS sequence"/>
</dbReference>
<feature type="region of interest" description="Disordered" evidence="1">
    <location>
        <begin position="377"/>
        <end position="430"/>
    </location>
</feature>
<gene>
    <name evidence="3" type="ORF">CPSG_09016</name>
</gene>
<dbReference type="InterPro" id="IPR051009">
    <property type="entry name" value="PRM"/>
</dbReference>
<reference evidence="4" key="1">
    <citation type="journal article" date="2010" name="Genome Res.">
        <title>Population genomic sequencing of Coccidioides fungi reveals recent hybridization and transposon control.</title>
        <authorList>
            <person name="Neafsey D.E."/>
            <person name="Barker B.M."/>
            <person name="Sharpton T.J."/>
            <person name="Stajich J.E."/>
            <person name="Park D.J."/>
            <person name="Whiston E."/>
            <person name="Hung C.-Y."/>
            <person name="McMahan C."/>
            <person name="White J."/>
            <person name="Sykes S."/>
            <person name="Heiman D."/>
            <person name="Young S."/>
            <person name="Zeng Q."/>
            <person name="Abouelleil A."/>
            <person name="Aftuck L."/>
            <person name="Bessette D."/>
            <person name="Brown A."/>
            <person name="FitzGerald M."/>
            <person name="Lui A."/>
            <person name="Macdonald J.P."/>
            <person name="Priest M."/>
            <person name="Orbach M.J."/>
            <person name="Galgiani J.N."/>
            <person name="Kirkland T.N."/>
            <person name="Cole G.T."/>
            <person name="Birren B.W."/>
            <person name="Henn M.R."/>
            <person name="Taylor J.W."/>
            <person name="Rounsley S.D."/>
        </authorList>
    </citation>
    <scope>NUCLEOTIDE SEQUENCE [LARGE SCALE GENOMIC DNA]</scope>
    <source>
        <strain evidence="4">RMSCC 757 / Silveira</strain>
    </source>
</reference>
<feature type="transmembrane region" description="Helical" evidence="2">
    <location>
        <begin position="245"/>
        <end position="267"/>
    </location>
</feature>
<feature type="region of interest" description="Disordered" evidence="1">
    <location>
        <begin position="59"/>
        <end position="87"/>
    </location>
</feature>
<dbReference type="HOGENOM" id="CLU_037244_2_0_1"/>
<keyword evidence="2" id="KW-0472">Membrane</keyword>
<keyword evidence="2" id="KW-1133">Transmembrane helix</keyword>
<evidence type="ECO:0000313" key="3">
    <source>
        <dbReference type="EMBL" id="EFW14428.1"/>
    </source>
</evidence>
<keyword evidence="2" id="KW-0812">Transmembrane</keyword>
<dbReference type="PANTHER" id="PTHR36089">
    <property type="entry name" value="CHITIN SYNTHASE 3 COMPLEX PROTEIN CSI2-RELATED"/>
    <property type="match status" value="1"/>
</dbReference>
<feature type="compositionally biased region" description="Basic and acidic residues" evidence="1">
    <location>
        <begin position="139"/>
        <end position="155"/>
    </location>
</feature>
<protein>
    <submittedName>
        <fullName evidence="3">Uncharacterized protein</fullName>
    </submittedName>
</protein>
<feature type="compositionally biased region" description="Low complexity" evidence="1">
    <location>
        <begin position="187"/>
        <end position="198"/>
    </location>
</feature>
<dbReference type="STRING" id="443226.E9DGR7"/>
<dbReference type="PANTHER" id="PTHR36089:SF1">
    <property type="entry name" value="CHITIN SYNTHASE 3 COMPLEX PROTEIN CSI2-RELATED"/>
    <property type="match status" value="1"/>
</dbReference>
<dbReference type="AlphaFoldDB" id="E9DGR7"/>
<dbReference type="eggNOG" id="ENOG502S625">
    <property type="taxonomic scope" value="Eukaryota"/>
</dbReference>
<feature type="compositionally biased region" description="Pro residues" evidence="1">
    <location>
        <begin position="397"/>
        <end position="406"/>
    </location>
</feature>
<sequence length="448" mass="47171">MHLGMVAEANVTRRSGNHAARLEERVELGDYNLHVGRLKVVHGLFVLYSVVDEKHVSLPAGGGPKANGEKQPARPHLPLNPVSPAEEVTPASTFTSDLHYFRGLEFVMRGPRGGLASRPILCLLLVLFLTSLLAGHVAAQRDDPSDRPDTDRPQPTREVTQTNSPTRPDRTQTPPPSPPPTDRETATARTPTPQPTETDTSSRSRSGPAFTLPSLTGGPTIPTPQIPPKEGAPYLQKSNLPEGTIFIAVGAALGLVGVIVVAWRLLVAWSVNRSVRRATNNSHHSDATALLHASNRKSVYQSSAGAPASREKMSKERHSRVGPTHTTNQSLFFSPTAGASMHTAGNRGSGYLPAGYYAASGAAPGGGSGLAHLSGSSIGLSPLGPQSQGYSRTRSGPSPPGSPGLPPGSRGHDQAHLSTSSLNLSVAPQGRAPSAYLEDLFENHPPGR</sequence>
<dbReference type="EMBL" id="GL636506">
    <property type="protein sequence ID" value="EFW14428.1"/>
    <property type="molecule type" value="Genomic_DNA"/>
</dbReference>
<accession>E9DGR7</accession>
<evidence type="ECO:0000256" key="1">
    <source>
        <dbReference type="SAM" id="MobiDB-lite"/>
    </source>
</evidence>
<feature type="compositionally biased region" description="Polar residues" evidence="1">
    <location>
        <begin position="416"/>
        <end position="426"/>
    </location>
</feature>
<dbReference type="VEuPathDB" id="FungiDB:D8B26_008281"/>
<evidence type="ECO:0000256" key="2">
    <source>
        <dbReference type="SAM" id="Phobius"/>
    </source>
</evidence>
<feature type="transmembrane region" description="Helical" evidence="2">
    <location>
        <begin position="120"/>
        <end position="139"/>
    </location>
</feature>
<feature type="region of interest" description="Disordered" evidence="1">
    <location>
        <begin position="138"/>
        <end position="235"/>
    </location>
</feature>
<name>E9DGR7_COCPS</name>
<feature type="region of interest" description="Disordered" evidence="1">
    <location>
        <begin position="300"/>
        <end position="331"/>
    </location>
</feature>
<dbReference type="GO" id="GO:0000324">
    <property type="term" value="C:fungal-type vacuole"/>
    <property type="evidence" value="ECO:0007669"/>
    <property type="project" value="TreeGrafter"/>
</dbReference>